<organism evidence="2 3">
    <name type="scientific">Rhizomicrobium electricum</name>
    <dbReference type="NCBI Taxonomy" id="480070"/>
    <lineage>
        <taxon>Bacteria</taxon>
        <taxon>Pseudomonadati</taxon>
        <taxon>Pseudomonadota</taxon>
        <taxon>Alphaproteobacteria</taxon>
        <taxon>Micropepsales</taxon>
        <taxon>Micropepsaceae</taxon>
        <taxon>Rhizomicrobium</taxon>
    </lineage>
</organism>
<feature type="region of interest" description="Disordered" evidence="1">
    <location>
        <begin position="1"/>
        <end position="61"/>
    </location>
</feature>
<evidence type="ECO:0000313" key="2">
    <source>
        <dbReference type="EMBL" id="GAA0579502.1"/>
    </source>
</evidence>
<gene>
    <name evidence="2" type="ORF">GCM10008942_30500</name>
</gene>
<dbReference type="EMBL" id="BAAADD010000008">
    <property type="protein sequence ID" value="GAA0579502.1"/>
    <property type="molecule type" value="Genomic_DNA"/>
</dbReference>
<accession>A0ABN1F0V4</accession>
<reference evidence="2 3" key="1">
    <citation type="journal article" date="2019" name="Int. J. Syst. Evol. Microbiol.">
        <title>The Global Catalogue of Microorganisms (GCM) 10K type strain sequencing project: providing services to taxonomists for standard genome sequencing and annotation.</title>
        <authorList>
            <consortium name="The Broad Institute Genomics Platform"/>
            <consortium name="The Broad Institute Genome Sequencing Center for Infectious Disease"/>
            <person name="Wu L."/>
            <person name="Ma J."/>
        </authorList>
    </citation>
    <scope>NUCLEOTIDE SEQUENCE [LARGE SCALE GENOMIC DNA]</scope>
    <source>
        <strain evidence="2 3">JCM 15089</strain>
    </source>
</reference>
<proteinExistence type="predicted"/>
<evidence type="ECO:0000313" key="3">
    <source>
        <dbReference type="Proteomes" id="UP001499951"/>
    </source>
</evidence>
<sequence>MRGISPPLSSCAYAQDDTSPHGPSAGVKSLAPVEGRKEGARMGQKRKARPRGAEKKAAGASGMTACYRVALLRGCFAVIQRTVPEVERITTLWVTI</sequence>
<comment type="caution">
    <text evidence="2">The sequence shown here is derived from an EMBL/GenBank/DDBJ whole genome shotgun (WGS) entry which is preliminary data.</text>
</comment>
<keyword evidence="3" id="KW-1185">Reference proteome</keyword>
<protein>
    <submittedName>
        <fullName evidence="2">Uncharacterized protein</fullName>
    </submittedName>
</protein>
<name>A0ABN1F0V4_9PROT</name>
<evidence type="ECO:0000256" key="1">
    <source>
        <dbReference type="SAM" id="MobiDB-lite"/>
    </source>
</evidence>
<dbReference type="Proteomes" id="UP001499951">
    <property type="component" value="Unassembled WGS sequence"/>
</dbReference>